<dbReference type="EMBL" id="JAMPKM010000082">
    <property type="protein sequence ID" value="MEP0821173.1"/>
    <property type="molecule type" value="Genomic_DNA"/>
</dbReference>
<dbReference type="Proteomes" id="UP001464891">
    <property type="component" value="Unassembled WGS sequence"/>
</dbReference>
<feature type="transmembrane region" description="Helical" evidence="1">
    <location>
        <begin position="108"/>
        <end position="128"/>
    </location>
</feature>
<protein>
    <submittedName>
        <fullName evidence="2">Uncharacterized protein</fullName>
    </submittedName>
</protein>
<organism evidence="2 3">
    <name type="scientific">Trichocoleus desertorum GB2-A4</name>
    <dbReference type="NCBI Taxonomy" id="2933944"/>
    <lineage>
        <taxon>Bacteria</taxon>
        <taxon>Bacillati</taxon>
        <taxon>Cyanobacteriota</taxon>
        <taxon>Cyanophyceae</taxon>
        <taxon>Leptolyngbyales</taxon>
        <taxon>Trichocoleusaceae</taxon>
        <taxon>Trichocoleus</taxon>
    </lineage>
</organism>
<reference evidence="2 3" key="1">
    <citation type="submission" date="2022-04" db="EMBL/GenBank/DDBJ databases">
        <title>Positive selection, recombination, and allopatry shape intraspecific diversity of widespread and dominant cyanobacteria.</title>
        <authorList>
            <person name="Wei J."/>
            <person name="Shu W."/>
            <person name="Hu C."/>
        </authorList>
    </citation>
    <scope>NUCLEOTIDE SEQUENCE [LARGE SCALE GENOMIC DNA]</scope>
    <source>
        <strain evidence="2 3">GB2-A4</strain>
    </source>
</reference>
<comment type="caution">
    <text evidence="2">The sequence shown here is derived from an EMBL/GenBank/DDBJ whole genome shotgun (WGS) entry which is preliminary data.</text>
</comment>
<proteinExistence type="predicted"/>
<gene>
    <name evidence="2" type="ORF">NC998_29465</name>
</gene>
<name>A0ABV0JHA7_9CYAN</name>
<keyword evidence="1" id="KW-0472">Membrane</keyword>
<accession>A0ABV0JHA7</accession>
<evidence type="ECO:0000256" key="1">
    <source>
        <dbReference type="SAM" id="Phobius"/>
    </source>
</evidence>
<feature type="transmembrane region" description="Helical" evidence="1">
    <location>
        <begin position="72"/>
        <end position="96"/>
    </location>
</feature>
<keyword evidence="1" id="KW-1133">Transmembrane helix</keyword>
<evidence type="ECO:0000313" key="3">
    <source>
        <dbReference type="Proteomes" id="UP001464891"/>
    </source>
</evidence>
<evidence type="ECO:0000313" key="2">
    <source>
        <dbReference type="EMBL" id="MEP0821173.1"/>
    </source>
</evidence>
<keyword evidence="3" id="KW-1185">Reference proteome</keyword>
<dbReference type="RefSeq" id="WP_190443606.1">
    <property type="nucleotide sequence ID" value="NZ_JAMPKM010000082.1"/>
</dbReference>
<keyword evidence="1" id="KW-0812">Transmembrane</keyword>
<sequence length="139" mass="15127">MQFWLVILLEAICGSIVGAVAWAYLIAALAVFRAKTDAHSGYIPEPAADKVPFSLETVRLIGSIVAPLLSTYLIWIGMPLSYVVIGSVLLAAWSVVLCPDFEDPHSSWFIPSAFYLPCLPLCTVLASIRELKSKMTKGL</sequence>
<feature type="transmembrane region" description="Helical" evidence="1">
    <location>
        <begin position="6"/>
        <end position="32"/>
    </location>
</feature>